<keyword evidence="15" id="KW-1185">Reference proteome</keyword>
<comment type="caution">
    <text evidence="14">The sequence shown here is derived from an EMBL/GenBank/DDBJ whole genome shotgun (WGS) entry which is preliminary data.</text>
</comment>
<dbReference type="Pfam" id="PF01476">
    <property type="entry name" value="LysM"/>
    <property type="match status" value="1"/>
</dbReference>
<keyword evidence="8" id="KW-0862">Zinc</keyword>
<dbReference type="SUPFAM" id="SSF54106">
    <property type="entry name" value="LysM domain"/>
    <property type="match status" value="1"/>
</dbReference>
<keyword evidence="3" id="KW-1003">Cell membrane</keyword>
<dbReference type="GO" id="GO:0004222">
    <property type="term" value="F:metalloendopeptidase activity"/>
    <property type="evidence" value="ECO:0007669"/>
    <property type="project" value="InterPro"/>
</dbReference>
<evidence type="ECO:0000256" key="5">
    <source>
        <dbReference type="ARBA" id="ARBA00022692"/>
    </source>
</evidence>
<gene>
    <name evidence="14" type="ORF">FNQ90_09730</name>
</gene>
<dbReference type="EMBL" id="VKHT01000226">
    <property type="protein sequence ID" value="MBB0244377.1"/>
    <property type="molecule type" value="Genomic_DNA"/>
</dbReference>
<dbReference type="Proteomes" id="UP000538929">
    <property type="component" value="Unassembled WGS sequence"/>
</dbReference>
<accession>A0A7W3Y1J6</accession>
<keyword evidence="4 14" id="KW-0645">Protease</keyword>
<dbReference type="GO" id="GO:0005886">
    <property type="term" value="C:plasma membrane"/>
    <property type="evidence" value="ECO:0007669"/>
    <property type="project" value="UniProtKB-SubCell"/>
</dbReference>
<feature type="region of interest" description="Disordered" evidence="12">
    <location>
        <begin position="457"/>
        <end position="501"/>
    </location>
</feature>
<evidence type="ECO:0000256" key="7">
    <source>
        <dbReference type="ARBA" id="ARBA00022801"/>
    </source>
</evidence>
<dbReference type="InterPro" id="IPR001915">
    <property type="entry name" value="Peptidase_M48"/>
</dbReference>
<keyword evidence="9" id="KW-1133">Transmembrane helix</keyword>
<dbReference type="InterPro" id="IPR036779">
    <property type="entry name" value="LysM_dom_sf"/>
</dbReference>
<evidence type="ECO:0000313" key="15">
    <source>
        <dbReference type="Proteomes" id="UP000538929"/>
    </source>
</evidence>
<dbReference type="PANTHER" id="PTHR43221:SF1">
    <property type="entry name" value="PROTEASE HTPX"/>
    <property type="match status" value="1"/>
</dbReference>
<keyword evidence="11" id="KW-0472">Membrane</keyword>
<evidence type="ECO:0000313" key="14">
    <source>
        <dbReference type="EMBL" id="MBB0244377.1"/>
    </source>
</evidence>
<comment type="subcellular location">
    <subcellularLocation>
        <location evidence="2">Cell membrane</location>
        <topology evidence="2">Multi-pass membrane protein</topology>
    </subcellularLocation>
</comment>
<dbReference type="Gene3D" id="3.30.2010.10">
    <property type="entry name" value="Metalloproteases ('zincins'), catalytic domain"/>
    <property type="match status" value="1"/>
</dbReference>
<dbReference type="AlphaFoldDB" id="A0A7W3Y1J6"/>
<proteinExistence type="predicted"/>
<keyword evidence="5" id="KW-0812">Transmembrane</keyword>
<feature type="region of interest" description="Disordered" evidence="12">
    <location>
        <begin position="193"/>
        <end position="235"/>
    </location>
</feature>
<dbReference type="GO" id="GO:0046872">
    <property type="term" value="F:metal ion binding"/>
    <property type="evidence" value="ECO:0007669"/>
    <property type="project" value="UniProtKB-KW"/>
</dbReference>
<evidence type="ECO:0000256" key="10">
    <source>
        <dbReference type="ARBA" id="ARBA00023049"/>
    </source>
</evidence>
<dbReference type="GO" id="GO:0006508">
    <property type="term" value="P:proteolysis"/>
    <property type="evidence" value="ECO:0007669"/>
    <property type="project" value="UniProtKB-KW"/>
</dbReference>
<organism evidence="14 15">
    <name type="scientific">Streptomyces alkaliphilus</name>
    <dbReference type="NCBI Taxonomy" id="1472722"/>
    <lineage>
        <taxon>Bacteria</taxon>
        <taxon>Bacillati</taxon>
        <taxon>Actinomycetota</taxon>
        <taxon>Actinomycetes</taxon>
        <taxon>Kitasatosporales</taxon>
        <taxon>Streptomycetaceae</taxon>
        <taxon>Streptomyces</taxon>
    </lineage>
</organism>
<feature type="domain" description="LysM" evidence="13">
    <location>
        <begin position="525"/>
        <end position="569"/>
    </location>
</feature>
<dbReference type="PROSITE" id="PS51782">
    <property type="entry name" value="LYSM"/>
    <property type="match status" value="1"/>
</dbReference>
<comment type="cofactor">
    <cofactor evidence="1">
        <name>Zn(2+)</name>
        <dbReference type="ChEBI" id="CHEBI:29105"/>
    </cofactor>
</comment>
<evidence type="ECO:0000256" key="1">
    <source>
        <dbReference type="ARBA" id="ARBA00001947"/>
    </source>
</evidence>
<dbReference type="Pfam" id="PF01435">
    <property type="entry name" value="Peptidase_M48"/>
    <property type="match status" value="1"/>
</dbReference>
<evidence type="ECO:0000259" key="13">
    <source>
        <dbReference type="PROSITE" id="PS51782"/>
    </source>
</evidence>
<sequence length="581" mass="62731">MYLTAEVNASVSERPRMLGLLVGERTMYLGVPLLTNLREPELRAVLCHELGHYAGRHTRFGALTHRGAASLDSTLFRLRMTARSENGTPGYARLFRAVIELYARVYLRVSLSVRRRQEFEADAGAVAEVGAEATAEALREVHALGFAWAGFRDRFLLPIQGLGFVPDDVFAAFTDMVRDPAVRERMAELRARPVEASRSPLDSHPPLSRRLELIGAPPPGDHRATDGEPPPPIAREPRLRVQERMLDAARDPVTPLPRAQWTDLAAEAFAIELAALLLDAAHALAPDGDRGLDTVFDLLERGEGERLARGLTTAPGPHDQLAEALYALVGQALVGRNLARWAPGWTEGYRLEYRRGTGGDPEVLAALVAAVARDAGAVDGLRRELVRLGADPGAPVPLALRTVAAPAGRTRVRRTGGRMPEHLARELRRQRTVRGFTLGVLAVVGVIWVVSLVGSDPSRPYSPPVTNLPTGPTGVPDASGFPGLPEPPTIPHPRDVPGLPGSGFTYSPPIVTIPPYESWGILAPIPHTVRPGDTLSGIACRYDTTVEHLQRMNDMGSRTEIAVGEELRVPNGPLESGAACG</sequence>
<evidence type="ECO:0000256" key="2">
    <source>
        <dbReference type="ARBA" id="ARBA00004651"/>
    </source>
</evidence>
<dbReference type="RefSeq" id="WP_182606008.1">
    <property type="nucleotide sequence ID" value="NZ_VKHT01000226.1"/>
</dbReference>
<evidence type="ECO:0000256" key="6">
    <source>
        <dbReference type="ARBA" id="ARBA00022723"/>
    </source>
</evidence>
<feature type="non-terminal residue" evidence="14">
    <location>
        <position position="1"/>
    </location>
</feature>
<evidence type="ECO:0000256" key="12">
    <source>
        <dbReference type="SAM" id="MobiDB-lite"/>
    </source>
</evidence>
<dbReference type="PANTHER" id="PTHR43221">
    <property type="entry name" value="PROTEASE HTPX"/>
    <property type="match status" value="1"/>
</dbReference>
<evidence type="ECO:0000256" key="8">
    <source>
        <dbReference type="ARBA" id="ARBA00022833"/>
    </source>
</evidence>
<dbReference type="SMART" id="SM00257">
    <property type="entry name" value="LysM"/>
    <property type="match status" value="1"/>
</dbReference>
<dbReference type="CDD" id="cd07328">
    <property type="entry name" value="M48_Ste24p_like"/>
    <property type="match status" value="1"/>
</dbReference>
<dbReference type="Gene3D" id="3.10.350.10">
    <property type="entry name" value="LysM domain"/>
    <property type="match status" value="1"/>
</dbReference>
<name>A0A7W3Y1J6_9ACTN</name>
<evidence type="ECO:0000256" key="11">
    <source>
        <dbReference type="ARBA" id="ARBA00023136"/>
    </source>
</evidence>
<reference evidence="15" key="1">
    <citation type="submission" date="2019-10" db="EMBL/GenBank/DDBJ databases">
        <title>Streptomyces sp. nov., a novel actinobacterium isolated from alkaline environment.</title>
        <authorList>
            <person name="Golinska P."/>
        </authorList>
    </citation>
    <scope>NUCLEOTIDE SEQUENCE [LARGE SCALE GENOMIC DNA]</scope>
    <source>
        <strain evidence="15">DSM 42118</strain>
    </source>
</reference>
<dbReference type="InterPro" id="IPR018392">
    <property type="entry name" value="LysM"/>
</dbReference>
<protein>
    <submittedName>
        <fullName evidence="14">M48 family metalloprotease</fullName>
    </submittedName>
</protein>
<keyword evidence="7" id="KW-0378">Hydrolase</keyword>
<evidence type="ECO:0000256" key="3">
    <source>
        <dbReference type="ARBA" id="ARBA00022475"/>
    </source>
</evidence>
<evidence type="ECO:0000256" key="4">
    <source>
        <dbReference type="ARBA" id="ARBA00022670"/>
    </source>
</evidence>
<keyword evidence="10 14" id="KW-0482">Metalloprotease</keyword>
<dbReference type="InterPro" id="IPR050083">
    <property type="entry name" value="HtpX_protease"/>
</dbReference>
<evidence type="ECO:0000256" key="9">
    <source>
        <dbReference type="ARBA" id="ARBA00022989"/>
    </source>
</evidence>
<keyword evidence="6" id="KW-0479">Metal-binding</keyword>
<dbReference type="CDD" id="cd00118">
    <property type="entry name" value="LysM"/>
    <property type="match status" value="1"/>
</dbReference>